<organism evidence="2 3">
    <name type="scientific">Candidatus Nomurabacteria bacterium RIFCSPLOWO2_01_FULL_40_18</name>
    <dbReference type="NCBI Taxonomy" id="1801773"/>
    <lineage>
        <taxon>Bacteria</taxon>
        <taxon>Candidatus Nomuraibacteriota</taxon>
    </lineage>
</organism>
<keyword evidence="1" id="KW-1133">Transmembrane helix</keyword>
<dbReference type="PANTHER" id="PTHR30238">
    <property type="entry name" value="MEMBRANE BOUND PREDICTED REDOX MODULATOR"/>
    <property type="match status" value="1"/>
</dbReference>
<accession>A0A1F6XKB0</accession>
<reference evidence="2 3" key="1">
    <citation type="journal article" date="2016" name="Nat. Commun.">
        <title>Thousands of microbial genomes shed light on interconnected biogeochemical processes in an aquifer system.</title>
        <authorList>
            <person name="Anantharaman K."/>
            <person name="Brown C.T."/>
            <person name="Hug L.A."/>
            <person name="Sharon I."/>
            <person name="Castelle C.J."/>
            <person name="Probst A.J."/>
            <person name="Thomas B.C."/>
            <person name="Singh A."/>
            <person name="Wilkins M.J."/>
            <person name="Karaoz U."/>
            <person name="Brodie E.L."/>
            <person name="Williams K.H."/>
            <person name="Hubbard S.S."/>
            <person name="Banfield J.F."/>
        </authorList>
    </citation>
    <scope>NUCLEOTIDE SEQUENCE [LARGE SCALE GENOMIC DNA]</scope>
</reference>
<evidence type="ECO:0008006" key="4">
    <source>
        <dbReference type="Google" id="ProtNLM"/>
    </source>
</evidence>
<feature type="transmembrane region" description="Helical" evidence="1">
    <location>
        <begin position="265"/>
        <end position="282"/>
    </location>
</feature>
<feature type="transmembrane region" description="Helical" evidence="1">
    <location>
        <begin position="288"/>
        <end position="303"/>
    </location>
</feature>
<proteinExistence type="predicted"/>
<evidence type="ECO:0000313" key="2">
    <source>
        <dbReference type="EMBL" id="OGI94587.1"/>
    </source>
</evidence>
<feature type="transmembrane region" description="Helical" evidence="1">
    <location>
        <begin position="134"/>
        <end position="152"/>
    </location>
</feature>
<comment type="caution">
    <text evidence="2">The sequence shown here is derived from an EMBL/GenBank/DDBJ whole genome shotgun (WGS) entry which is preliminary data.</text>
</comment>
<dbReference type="AlphaFoldDB" id="A0A1F6XKB0"/>
<dbReference type="EMBL" id="MFUX01000015">
    <property type="protein sequence ID" value="OGI94587.1"/>
    <property type="molecule type" value="Genomic_DNA"/>
</dbReference>
<dbReference type="InterPro" id="IPR007427">
    <property type="entry name" value="DUF475"/>
</dbReference>
<protein>
    <recommendedName>
        <fullName evidence="4">DUF475 domain-containing protein</fullName>
    </recommendedName>
</protein>
<keyword evidence="1" id="KW-0472">Membrane</keyword>
<evidence type="ECO:0000256" key="1">
    <source>
        <dbReference type="SAM" id="Phobius"/>
    </source>
</evidence>
<sequence length="312" mass="34798">MLFSALFTIIGLSLFEAVSSVDNAIINAEVLSTMGAKARRWFLTWGMFIAVFLVRGLLPFAIIWAFNASLNPMQIFSAAWSSDPLVLESIEKSAPILLVAGGVFLLFLFLHWLFLEDKHLGLPRTEKFFMSKGVWFYATVSVLLAIIAWFALKESNLMGFGAVVGSSLFFITHGFKQNAEEQEKKLLAPPEIGGVKVVTSDLSKLFFLEIIDTTFSIDGVLGAFAFTLSVPLILLGNGFGALIVRQVTISNIERIKKYIYLKNGAMYSILVLGIIMILHSFGFHIPEYLSPLVTIFIITFFFWKSKMHLKLA</sequence>
<dbReference type="Proteomes" id="UP000176629">
    <property type="component" value="Unassembled WGS sequence"/>
</dbReference>
<dbReference type="STRING" id="1801773.A3A03_02520"/>
<feature type="transmembrane region" description="Helical" evidence="1">
    <location>
        <begin position="41"/>
        <end position="66"/>
    </location>
</feature>
<dbReference type="PANTHER" id="PTHR30238:SF4">
    <property type="entry name" value="SLL1022 PROTEIN"/>
    <property type="match status" value="1"/>
</dbReference>
<dbReference type="Pfam" id="PF04332">
    <property type="entry name" value="DUF475"/>
    <property type="match status" value="1"/>
</dbReference>
<dbReference type="NCBIfam" id="NF010612">
    <property type="entry name" value="PRK14013.1-2"/>
    <property type="match status" value="1"/>
</dbReference>
<keyword evidence="1" id="KW-0812">Transmembrane</keyword>
<feature type="transmembrane region" description="Helical" evidence="1">
    <location>
        <begin position="223"/>
        <end position="244"/>
    </location>
</feature>
<evidence type="ECO:0000313" key="3">
    <source>
        <dbReference type="Proteomes" id="UP000176629"/>
    </source>
</evidence>
<feature type="transmembrane region" description="Helical" evidence="1">
    <location>
        <begin position="96"/>
        <end position="114"/>
    </location>
</feature>
<name>A0A1F6XKB0_9BACT</name>
<gene>
    <name evidence="2" type="ORF">A3A03_02520</name>
</gene>